<comment type="caution">
    <text evidence="1">The sequence shown here is derived from an EMBL/GenBank/DDBJ whole genome shotgun (WGS) entry which is preliminary data.</text>
</comment>
<dbReference type="EMBL" id="JAAKZG010000046">
    <property type="protein sequence ID" value="NGN45347.1"/>
    <property type="molecule type" value="Genomic_DNA"/>
</dbReference>
<dbReference type="Proteomes" id="UP000481252">
    <property type="component" value="Unassembled WGS sequence"/>
</dbReference>
<sequence length="90" mass="10047">HPNLTSLSFQSAVATKPGMFTTARLDQYFGAGKEDPVGARAIVNGTDKSKTIFEWHTFAASIYGICRIPSPMQIRHFRMEIAYHSRSNSK</sequence>
<protein>
    <submittedName>
        <fullName evidence="1">Uncharacterized protein</fullName>
    </submittedName>
</protein>
<evidence type="ECO:0000313" key="2">
    <source>
        <dbReference type="Proteomes" id="UP000481252"/>
    </source>
</evidence>
<organism evidence="1 2">
    <name type="scientific">Mesorhizobium zhangyense</name>
    <dbReference type="NCBI Taxonomy" id="1776730"/>
    <lineage>
        <taxon>Bacteria</taxon>
        <taxon>Pseudomonadati</taxon>
        <taxon>Pseudomonadota</taxon>
        <taxon>Alphaproteobacteria</taxon>
        <taxon>Hyphomicrobiales</taxon>
        <taxon>Phyllobacteriaceae</taxon>
        <taxon>Mesorhizobium</taxon>
    </lineage>
</organism>
<gene>
    <name evidence="1" type="ORF">G6N74_30350</name>
</gene>
<name>A0A7C9VG48_9HYPH</name>
<feature type="non-terminal residue" evidence="1">
    <location>
        <position position="1"/>
    </location>
</feature>
<proteinExistence type="predicted"/>
<evidence type="ECO:0000313" key="1">
    <source>
        <dbReference type="EMBL" id="NGN45347.1"/>
    </source>
</evidence>
<keyword evidence="2" id="KW-1185">Reference proteome</keyword>
<dbReference type="AlphaFoldDB" id="A0A7C9VG48"/>
<reference evidence="1 2" key="1">
    <citation type="submission" date="2020-02" db="EMBL/GenBank/DDBJ databases">
        <title>Genome sequence of the type strain CGMCC 1.15528 of Mesorhizobium zhangyense.</title>
        <authorList>
            <person name="Gao J."/>
            <person name="Sun J."/>
        </authorList>
    </citation>
    <scope>NUCLEOTIDE SEQUENCE [LARGE SCALE GENOMIC DNA]</scope>
    <source>
        <strain evidence="1 2">CGMCC 1.15528</strain>
    </source>
</reference>
<accession>A0A7C9VG48</accession>